<dbReference type="GO" id="GO:0180047">
    <property type="term" value="P:dolichol phosphate mannose biosynthetic process"/>
    <property type="evidence" value="ECO:0007669"/>
    <property type="project" value="InterPro"/>
</dbReference>
<evidence type="ECO:0000256" key="1">
    <source>
        <dbReference type="ARBA" id="ARBA00004477"/>
    </source>
</evidence>
<keyword evidence="9" id="KW-1185">Reference proteome</keyword>
<feature type="transmembrane region" description="Helical" evidence="7">
    <location>
        <begin position="47"/>
        <end position="71"/>
    </location>
</feature>
<keyword evidence="6 7" id="KW-0472">Membrane</keyword>
<comment type="similarity">
    <text evidence="2 7">Belongs to the DPM2 family.</text>
</comment>
<dbReference type="PANTHER" id="PTHR15039:SF11">
    <property type="entry name" value="DOLICHOL PHOSPHATE-MANNOSE BIOSYNTHESIS REGULATORY PROTEIN"/>
    <property type="match status" value="1"/>
</dbReference>
<dbReference type="OrthoDB" id="311279at2759"/>
<comment type="function">
    <text evidence="7">Regulatory subunit of the dolichol-phosphate mannose (DPM) synthase complex; essential for the ER localization.</text>
</comment>
<feature type="transmembrane region" description="Helical" evidence="7">
    <location>
        <begin position="7"/>
        <end position="27"/>
    </location>
</feature>
<dbReference type="GO" id="GO:0005789">
    <property type="term" value="C:endoplasmic reticulum membrane"/>
    <property type="evidence" value="ECO:0007669"/>
    <property type="project" value="UniProtKB-SubCell"/>
</dbReference>
<proteinExistence type="inferred from homology"/>
<dbReference type="UniPathway" id="UPA00378"/>
<dbReference type="InterPro" id="IPR009914">
    <property type="entry name" value="DPM2"/>
</dbReference>
<dbReference type="PANTHER" id="PTHR15039">
    <property type="entry name" value="DOLICHOL PHOSPHATE-MANNOSE BIOSYNTHESIS REGULATORY PROTEIN"/>
    <property type="match status" value="1"/>
</dbReference>
<evidence type="ECO:0000256" key="3">
    <source>
        <dbReference type="ARBA" id="ARBA00022692"/>
    </source>
</evidence>
<evidence type="ECO:0000256" key="7">
    <source>
        <dbReference type="RuleBase" id="RU365084"/>
    </source>
</evidence>
<evidence type="ECO:0000313" key="8">
    <source>
        <dbReference type="EMBL" id="ORY67836.1"/>
    </source>
</evidence>
<evidence type="ECO:0000256" key="2">
    <source>
        <dbReference type="ARBA" id="ARBA00005478"/>
    </source>
</evidence>
<keyword evidence="5 7" id="KW-1133">Transmembrane helix</keyword>
<evidence type="ECO:0000256" key="4">
    <source>
        <dbReference type="ARBA" id="ARBA00022824"/>
    </source>
</evidence>
<comment type="pathway">
    <text evidence="7">Protein modification; protein glycosylation.</text>
</comment>
<evidence type="ECO:0000256" key="5">
    <source>
        <dbReference type="ARBA" id="ARBA00022989"/>
    </source>
</evidence>
<sequence length="86" mass="9775">METKTGGSVFLICSIIFFIYYTLWVIILPFVDEGHIMKSFFPSYEWAIGVPVVCIIVGATIVFVFISLVMITSDVKEIKNYQKISI</sequence>
<protein>
    <recommendedName>
        <fullName evidence="7">Dolichol phosphate-mannose biosynthesis regulatory protein</fullName>
    </recommendedName>
</protein>
<dbReference type="EMBL" id="MCOG01000048">
    <property type="protein sequence ID" value="ORY67836.1"/>
    <property type="molecule type" value="Genomic_DNA"/>
</dbReference>
<evidence type="ECO:0000313" key="9">
    <source>
        <dbReference type="Proteomes" id="UP000193920"/>
    </source>
</evidence>
<accession>A0A1Y2E984</accession>
<dbReference type="Proteomes" id="UP000193920">
    <property type="component" value="Unassembled WGS sequence"/>
</dbReference>
<keyword evidence="4 7" id="KW-0256">Endoplasmic reticulum</keyword>
<organism evidence="8 9">
    <name type="scientific">Neocallimastix californiae</name>
    <dbReference type="NCBI Taxonomy" id="1754190"/>
    <lineage>
        <taxon>Eukaryota</taxon>
        <taxon>Fungi</taxon>
        <taxon>Fungi incertae sedis</taxon>
        <taxon>Chytridiomycota</taxon>
        <taxon>Chytridiomycota incertae sedis</taxon>
        <taxon>Neocallimastigomycetes</taxon>
        <taxon>Neocallimastigales</taxon>
        <taxon>Neocallimastigaceae</taxon>
        <taxon>Neocallimastix</taxon>
    </lineage>
</organism>
<dbReference type="Pfam" id="PF07297">
    <property type="entry name" value="DPM2"/>
    <property type="match status" value="1"/>
</dbReference>
<dbReference type="STRING" id="1754190.A0A1Y2E984"/>
<dbReference type="AlphaFoldDB" id="A0A1Y2E984"/>
<dbReference type="GO" id="GO:0033185">
    <property type="term" value="C:dolichol-phosphate-mannose synthase complex"/>
    <property type="evidence" value="ECO:0007669"/>
    <property type="project" value="TreeGrafter"/>
</dbReference>
<gene>
    <name evidence="8" type="ORF">LY90DRAFT_453171</name>
</gene>
<dbReference type="GO" id="GO:0006506">
    <property type="term" value="P:GPI anchor biosynthetic process"/>
    <property type="evidence" value="ECO:0007669"/>
    <property type="project" value="TreeGrafter"/>
</dbReference>
<keyword evidence="3 7" id="KW-0812">Transmembrane</keyword>
<name>A0A1Y2E984_9FUNG</name>
<reference evidence="8 9" key="1">
    <citation type="submission" date="2016-08" db="EMBL/GenBank/DDBJ databases">
        <title>A Parts List for Fungal Cellulosomes Revealed by Comparative Genomics.</title>
        <authorList>
            <consortium name="DOE Joint Genome Institute"/>
            <person name="Haitjema C.H."/>
            <person name="Gilmore S.P."/>
            <person name="Henske J.K."/>
            <person name="Solomon K.V."/>
            <person name="De Groot R."/>
            <person name="Kuo A."/>
            <person name="Mondo S.J."/>
            <person name="Salamov A.A."/>
            <person name="Labutti K."/>
            <person name="Zhao Z."/>
            <person name="Chiniquy J."/>
            <person name="Barry K."/>
            <person name="Brewer H.M."/>
            <person name="Purvine S.O."/>
            <person name="Wright A.T."/>
            <person name="Boxma B."/>
            <person name="Van Alen T."/>
            <person name="Hackstein J.H."/>
            <person name="Baker S.E."/>
            <person name="Grigoriev I.V."/>
            <person name="O'Malley M.A."/>
        </authorList>
    </citation>
    <scope>NUCLEOTIDE SEQUENCE [LARGE SCALE GENOMIC DNA]</scope>
    <source>
        <strain evidence="8 9">G1</strain>
    </source>
</reference>
<comment type="subcellular location">
    <subcellularLocation>
        <location evidence="1 7">Endoplasmic reticulum membrane</location>
        <topology evidence="1 7">Multi-pass membrane protein</topology>
    </subcellularLocation>
</comment>
<comment type="subunit">
    <text evidence="7">Component of the dolichol-phosphate mannose (DPM) synthase complex.</text>
</comment>
<dbReference type="GO" id="GO:0030234">
    <property type="term" value="F:enzyme regulator activity"/>
    <property type="evidence" value="ECO:0007669"/>
    <property type="project" value="UniProtKB-UniRule"/>
</dbReference>
<comment type="caution">
    <text evidence="8">The sequence shown here is derived from an EMBL/GenBank/DDBJ whole genome shotgun (WGS) entry which is preliminary data.</text>
</comment>
<evidence type="ECO:0000256" key="6">
    <source>
        <dbReference type="ARBA" id="ARBA00023136"/>
    </source>
</evidence>